<dbReference type="KEGG" id="spib:G8759_04030"/>
<name>A0A6G9AHA8_9BACT</name>
<reference evidence="2 3" key="1">
    <citation type="submission" date="2020-03" db="EMBL/GenBank/DDBJ databases">
        <authorList>
            <person name="Kim M.K."/>
        </authorList>
    </citation>
    <scope>NUCLEOTIDE SEQUENCE [LARGE SCALE GENOMIC DNA]</scope>
    <source>
        <strain evidence="2 3">BT328</strain>
    </source>
</reference>
<gene>
    <name evidence="2" type="ORF">G8759_04030</name>
</gene>
<dbReference type="Pfam" id="PF12867">
    <property type="entry name" value="DinB_2"/>
    <property type="match status" value="1"/>
</dbReference>
<accession>A0A6G9AHA8</accession>
<dbReference type="InterPro" id="IPR024775">
    <property type="entry name" value="DinB-like"/>
</dbReference>
<dbReference type="EMBL" id="CP050063">
    <property type="protein sequence ID" value="QIP11857.1"/>
    <property type="molecule type" value="Genomic_DNA"/>
</dbReference>
<dbReference type="Proteomes" id="UP000501802">
    <property type="component" value="Chromosome"/>
</dbReference>
<dbReference type="SUPFAM" id="SSF109854">
    <property type="entry name" value="DinB/YfiT-like putative metalloenzymes"/>
    <property type="match status" value="1"/>
</dbReference>
<dbReference type="AlphaFoldDB" id="A0A6G9AHA8"/>
<protein>
    <submittedName>
        <fullName evidence="2">DinB family protein</fullName>
    </submittedName>
</protein>
<organism evidence="2 3">
    <name type="scientific">Spirosoma aureum</name>
    <dbReference type="NCBI Taxonomy" id="2692134"/>
    <lineage>
        <taxon>Bacteria</taxon>
        <taxon>Pseudomonadati</taxon>
        <taxon>Bacteroidota</taxon>
        <taxon>Cytophagia</taxon>
        <taxon>Cytophagales</taxon>
        <taxon>Cytophagaceae</taxon>
        <taxon>Spirosoma</taxon>
    </lineage>
</organism>
<evidence type="ECO:0000313" key="3">
    <source>
        <dbReference type="Proteomes" id="UP000501802"/>
    </source>
</evidence>
<dbReference type="InterPro" id="IPR034660">
    <property type="entry name" value="DinB/YfiT-like"/>
</dbReference>
<evidence type="ECO:0000259" key="1">
    <source>
        <dbReference type="Pfam" id="PF12867"/>
    </source>
</evidence>
<proteinExistence type="predicted"/>
<keyword evidence="3" id="KW-1185">Reference proteome</keyword>
<sequence length="173" mass="19854">MTKSDIQVMPKFFDRYINLAENIDIIEALTQTATFASLIPIETLEALGDLRYAPGKWTVKDILQHVIDNERIMTYRAMRFARNDKTALPGYDEELFGQNANATRRSLIDLYDEYAILRKASICLFKSFDEEMLMRDGTCFNQTISALALGYVVVGHALHHATIIRERYLPLLD</sequence>
<dbReference type="RefSeq" id="WP_167205455.1">
    <property type="nucleotide sequence ID" value="NZ_CP050063.1"/>
</dbReference>
<dbReference type="Gene3D" id="1.20.120.450">
    <property type="entry name" value="dinb family like domain"/>
    <property type="match status" value="1"/>
</dbReference>
<evidence type="ECO:0000313" key="2">
    <source>
        <dbReference type="EMBL" id="QIP11857.1"/>
    </source>
</evidence>
<feature type="domain" description="DinB-like" evidence="1">
    <location>
        <begin position="48"/>
        <end position="163"/>
    </location>
</feature>